<dbReference type="Gene3D" id="3.40.50.300">
    <property type="entry name" value="P-loop containing nucleotide triphosphate hydrolases"/>
    <property type="match status" value="2"/>
</dbReference>
<accession>A0AA96RL87</accession>
<dbReference type="GO" id="GO:0006302">
    <property type="term" value="P:double-strand break repair"/>
    <property type="evidence" value="ECO:0007669"/>
    <property type="project" value="InterPro"/>
</dbReference>
<protein>
    <recommendedName>
        <fullName evidence="3">Nuclease SbcCD subunit C</fullName>
    </recommendedName>
</protein>
<dbReference type="EMBL" id="CP130319">
    <property type="protein sequence ID" value="WNR45124.1"/>
    <property type="molecule type" value="Genomic_DNA"/>
</dbReference>
<dbReference type="AlphaFoldDB" id="A0AA96RL87"/>
<dbReference type="Proteomes" id="UP001304650">
    <property type="component" value="Chromosome"/>
</dbReference>
<dbReference type="Pfam" id="PF13476">
    <property type="entry name" value="AAA_23"/>
    <property type="match status" value="1"/>
</dbReference>
<organism evidence="6 7">
    <name type="scientific">Paenibacillus roseopurpureus</name>
    <dbReference type="NCBI Taxonomy" id="2918901"/>
    <lineage>
        <taxon>Bacteria</taxon>
        <taxon>Bacillati</taxon>
        <taxon>Bacillota</taxon>
        <taxon>Bacilli</taxon>
        <taxon>Bacillales</taxon>
        <taxon>Paenibacillaceae</taxon>
        <taxon>Paenibacillus</taxon>
    </lineage>
</organism>
<dbReference type="RefSeq" id="WP_314801610.1">
    <property type="nucleotide sequence ID" value="NZ_CP130319.1"/>
</dbReference>
<evidence type="ECO:0000256" key="4">
    <source>
        <dbReference type="SAM" id="Coils"/>
    </source>
</evidence>
<evidence type="ECO:0000313" key="6">
    <source>
        <dbReference type="EMBL" id="WNR45124.1"/>
    </source>
</evidence>
<evidence type="ECO:0000313" key="7">
    <source>
        <dbReference type="Proteomes" id="UP001304650"/>
    </source>
</evidence>
<reference evidence="6" key="1">
    <citation type="submission" date="2022-02" db="EMBL/GenBank/DDBJ databases">
        <title>Paenibacillus sp. MBLB1832 Whole Genome Shotgun Sequencing.</title>
        <authorList>
            <person name="Hwang C.Y."/>
            <person name="Cho E.-S."/>
            <person name="Seo M.-J."/>
        </authorList>
    </citation>
    <scope>NUCLEOTIDE SEQUENCE</scope>
    <source>
        <strain evidence="6">MBLB1832</strain>
    </source>
</reference>
<proteinExistence type="inferred from homology"/>
<dbReference type="GO" id="GO:0016887">
    <property type="term" value="F:ATP hydrolysis activity"/>
    <property type="evidence" value="ECO:0007669"/>
    <property type="project" value="InterPro"/>
</dbReference>
<keyword evidence="7" id="KW-1185">Reference proteome</keyword>
<evidence type="ECO:0000256" key="1">
    <source>
        <dbReference type="ARBA" id="ARBA00006930"/>
    </source>
</evidence>
<dbReference type="InterPro" id="IPR038729">
    <property type="entry name" value="Rad50/SbcC_AAA"/>
</dbReference>
<evidence type="ECO:0000256" key="2">
    <source>
        <dbReference type="ARBA" id="ARBA00011322"/>
    </source>
</evidence>
<comment type="subunit">
    <text evidence="2">Heterodimer of SbcC and SbcD.</text>
</comment>
<dbReference type="NCBIfam" id="TIGR03185">
    <property type="entry name" value="DNA_S_dndD"/>
    <property type="match status" value="1"/>
</dbReference>
<dbReference type="REBASE" id="764625">
    <property type="entry name" value="M.Psp1832DndDP"/>
</dbReference>
<dbReference type="InterPro" id="IPR017599">
    <property type="entry name" value="DNA_S_DndD"/>
</dbReference>
<dbReference type="SUPFAM" id="SSF52540">
    <property type="entry name" value="P-loop containing nucleoside triphosphate hydrolases"/>
    <property type="match status" value="2"/>
</dbReference>
<evidence type="ECO:0000256" key="3">
    <source>
        <dbReference type="ARBA" id="ARBA00013368"/>
    </source>
</evidence>
<dbReference type="PANTHER" id="PTHR32114:SF2">
    <property type="entry name" value="ABC TRANSPORTER ABCH.3"/>
    <property type="match status" value="1"/>
</dbReference>
<gene>
    <name evidence="6" type="primary">dndD</name>
    <name evidence="6" type="ORF">MJB10_02945</name>
</gene>
<feature type="coiled-coil region" evidence="4">
    <location>
        <begin position="215"/>
        <end position="302"/>
    </location>
</feature>
<sequence length="671" mass="77905">MKLTRLELKNYKIYYGKQVLNLDVPSNDSSAQKKNLILIGGLNGRGKTTVLNAIYYALFGSQGKLDSEYSLTFSGAINDRYFDEGGTECSVSLSFQNENENENEHVTVNVTWVFDARKTLLIENRKVFISNGNPEEVQETNMTNEEYFDFINRRIPHEVAQFFIFDGEKIQNLVEKQDHKAMKQSIQRIVSIEVYKELVGDLTQIQSSLERKLSTKQTTRKLSDLLQEIEEYKEKLERAQSVARTLDSEVKQMEAEHITLSQQRRQKMANNTETSIQIHKRITEYQHKLDDVNNQLNRFAKTGLIKYLLAPLIKKMQITLQEERDYVQQQNQAATQFVQYDTFMNKITTAQITPPLTNEQINQIVNEGKAIWAELNNIKRKKIEHRDIIHDIAPGVRQMLLSLPSSINQNIRTLLDQKLNYEKLLKQSNEQLENAPDPVDTTDEDQKINQLNNTLGEKKARLKSAKMTIMKCNQEIEKLRTQYTHTEKTSGEQTEIQAQYELLSNLKEVAHKFVEEVTTLKAQKIKYEFKNILGRLVQKEQDFQDIEFNENDFVVRIYNDRGAEVKLSDRSAGEKQIIALSFIWALTKTAGLKLPFVIDTPLGRLDSIHRGHIIRNYFNLLSDQVIILSTDTEITQEYHQQVQNYLVRSYQLVYDPIEKSTSIKEGYFSFK</sequence>
<dbReference type="InterPro" id="IPR027417">
    <property type="entry name" value="P-loop_NTPase"/>
</dbReference>
<name>A0AA96RL87_9BACL</name>
<dbReference type="PANTHER" id="PTHR32114">
    <property type="entry name" value="ABC TRANSPORTER ABCH.3"/>
    <property type="match status" value="1"/>
</dbReference>
<keyword evidence="4" id="KW-0175">Coiled coil</keyword>
<dbReference type="KEGG" id="proo:MJB10_02945"/>
<evidence type="ECO:0000259" key="5">
    <source>
        <dbReference type="Pfam" id="PF13476"/>
    </source>
</evidence>
<feature type="coiled-coil region" evidence="4">
    <location>
        <begin position="411"/>
        <end position="489"/>
    </location>
</feature>
<comment type="similarity">
    <text evidence="1">Belongs to the SMC family. SbcC subfamily.</text>
</comment>
<feature type="domain" description="Rad50/SbcC-type AAA" evidence="5">
    <location>
        <begin position="5"/>
        <end position="237"/>
    </location>
</feature>